<protein>
    <recommendedName>
        <fullName evidence="3">Sel1 repeat family protein</fullName>
    </recommendedName>
</protein>
<evidence type="ECO:0000256" key="1">
    <source>
        <dbReference type="SAM" id="SignalP"/>
    </source>
</evidence>
<dbReference type="AlphaFoldDB" id="A0AAU8MTG7"/>
<dbReference type="RefSeq" id="WP_363799099.1">
    <property type="nucleotide sequence ID" value="NZ_CP159925.1"/>
</dbReference>
<gene>
    <name evidence="2" type="ORF">ABU614_03390</name>
</gene>
<feature type="chain" id="PRO_5043549332" description="Sel1 repeat family protein" evidence="1">
    <location>
        <begin position="25"/>
        <end position="140"/>
    </location>
</feature>
<dbReference type="EMBL" id="CP159925">
    <property type="protein sequence ID" value="XCO75850.1"/>
    <property type="molecule type" value="Genomic_DNA"/>
</dbReference>
<sequence>MRASGFIWIVTAFLVFSTPVSGRAAGGQETNNMPVSNCLKEKALMGDPGAAKLCAEDNLKGDRNLVRYWTQVAAENGDPVSQYNFAMILLGKKSRHDRLRAIFWLKKSSQNGFVLAKQVLEDIRKNPNATIPIAPPPAEK</sequence>
<dbReference type="InterPro" id="IPR011990">
    <property type="entry name" value="TPR-like_helical_dom_sf"/>
</dbReference>
<feature type="signal peptide" evidence="1">
    <location>
        <begin position="1"/>
        <end position="24"/>
    </location>
</feature>
<reference evidence="2" key="1">
    <citation type="submission" date="2024-06" db="EMBL/GenBank/DDBJ databases">
        <authorList>
            <person name="Li S."/>
        </authorList>
    </citation>
    <scope>NUCLEOTIDE SEQUENCE</scope>
    <source>
        <strain evidence="2">SR10</strain>
    </source>
</reference>
<organism evidence="2">
    <name type="scientific">Lysobacter firmicutimachus</name>
    <dbReference type="NCBI Taxonomy" id="1792846"/>
    <lineage>
        <taxon>Bacteria</taxon>
        <taxon>Pseudomonadati</taxon>
        <taxon>Pseudomonadota</taxon>
        <taxon>Gammaproteobacteria</taxon>
        <taxon>Lysobacterales</taxon>
        <taxon>Lysobacteraceae</taxon>
        <taxon>Lysobacter</taxon>
    </lineage>
</organism>
<evidence type="ECO:0000313" key="2">
    <source>
        <dbReference type="EMBL" id="XCO75850.1"/>
    </source>
</evidence>
<dbReference type="Gene3D" id="1.25.40.10">
    <property type="entry name" value="Tetratricopeptide repeat domain"/>
    <property type="match status" value="1"/>
</dbReference>
<accession>A0AAU8MTG7</accession>
<proteinExistence type="predicted"/>
<name>A0AAU8MTG7_9GAMM</name>
<evidence type="ECO:0008006" key="3">
    <source>
        <dbReference type="Google" id="ProtNLM"/>
    </source>
</evidence>
<keyword evidence="1" id="KW-0732">Signal</keyword>
<dbReference type="SUPFAM" id="SSF81901">
    <property type="entry name" value="HCP-like"/>
    <property type="match status" value="1"/>
</dbReference>